<reference evidence="1" key="1">
    <citation type="submission" date="2022-12" db="EMBL/GenBank/DDBJ databases">
        <authorList>
            <person name="Petersen C."/>
        </authorList>
    </citation>
    <scope>NUCLEOTIDE SEQUENCE</scope>
    <source>
        <strain evidence="1">IBT 35675</strain>
    </source>
</reference>
<organism evidence="1 2">
    <name type="scientific">Penicillium brevicompactum</name>
    <dbReference type="NCBI Taxonomy" id="5074"/>
    <lineage>
        <taxon>Eukaryota</taxon>
        <taxon>Fungi</taxon>
        <taxon>Dikarya</taxon>
        <taxon>Ascomycota</taxon>
        <taxon>Pezizomycotina</taxon>
        <taxon>Eurotiomycetes</taxon>
        <taxon>Eurotiomycetidae</taxon>
        <taxon>Eurotiales</taxon>
        <taxon>Aspergillaceae</taxon>
        <taxon>Penicillium</taxon>
    </lineage>
</organism>
<dbReference type="Proteomes" id="UP001148299">
    <property type="component" value="Unassembled WGS sequence"/>
</dbReference>
<sequence length="159" mass="18015">MAQTGDDPIGDELAVPGDELYPRRMVGPLLLTREAESLRWSLAEWVSAYRSRGEDYALDEHGNRVYEVSKLPPLVTRLLEIMGLQGRRYKMFRTSISKLVSTSRASFLIPIHILSGVPEIINLRDGVEPLLLGYYYILYMDIVISPEVDFLVVGERTGE</sequence>
<evidence type="ECO:0000313" key="2">
    <source>
        <dbReference type="Proteomes" id="UP001148299"/>
    </source>
</evidence>
<accession>A0A9W9RWZ5</accession>
<keyword evidence="2" id="KW-1185">Reference proteome</keyword>
<reference evidence="1" key="2">
    <citation type="journal article" date="2023" name="IMA Fungus">
        <title>Comparative genomic study of the Penicillium genus elucidates a diverse pangenome and 15 lateral gene transfer events.</title>
        <authorList>
            <person name="Petersen C."/>
            <person name="Sorensen T."/>
            <person name="Nielsen M.R."/>
            <person name="Sondergaard T.E."/>
            <person name="Sorensen J.L."/>
            <person name="Fitzpatrick D.A."/>
            <person name="Frisvad J.C."/>
            <person name="Nielsen K.L."/>
        </authorList>
    </citation>
    <scope>NUCLEOTIDE SEQUENCE</scope>
    <source>
        <strain evidence="1">IBT 35675</strain>
    </source>
</reference>
<name>A0A9W9RWZ5_PENBR</name>
<dbReference type="EMBL" id="JAPZBR010000001">
    <property type="protein sequence ID" value="KAJ5367185.1"/>
    <property type="molecule type" value="Genomic_DNA"/>
</dbReference>
<comment type="caution">
    <text evidence="1">The sequence shown here is derived from an EMBL/GenBank/DDBJ whole genome shotgun (WGS) entry which is preliminary data.</text>
</comment>
<dbReference type="AlphaFoldDB" id="A0A9W9RWZ5"/>
<evidence type="ECO:0000313" key="1">
    <source>
        <dbReference type="EMBL" id="KAJ5367185.1"/>
    </source>
</evidence>
<gene>
    <name evidence="1" type="ORF">N7541_001126</name>
</gene>
<protein>
    <submittedName>
        <fullName evidence="1">Uncharacterized protein</fullName>
    </submittedName>
</protein>
<proteinExistence type="predicted"/>